<dbReference type="SUPFAM" id="SSF49329">
    <property type="entry name" value="Cu,Zn superoxide dismutase-like"/>
    <property type="match status" value="1"/>
</dbReference>
<dbReference type="Gene3D" id="2.60.40.200">
    <property type="entry name" value="Superoxide dismutase, copper/zinc binding domain"/>
    <property type="match status" value="1"/>
</dbReference>
<dbReference type="OrthoDB" id="159229at2759"/>
<dbReference type="Proteomes" id="UP000193411">
    <property type="component" value="Unassembled WGS sequence"/>
</dbReference>
<feature type="region of interest" description="Disordered" evidence="1">
    <location>
        <begin position="225"/>
        <end position="250"/>
    </location>
</feature>
<dbReference type="EMBL" id="MCFL01000024">
    <property type="protein sequence ID" value="ORZ35037.1"/>
    <property type="molecule type" value="Genomic_DNA"/>
</dbReference>
<protein>
    <submittedName>
        <fullName evidence="3">Uncharacterized protein</fullName>
    </submittedName>
</protein>
<accession>A0A1Y2HKB0</accession>
<dbReference type="AlphaFoldDB" id="A0A1Y2HKB0"/>
<gene>
    <name evidence="3" type="ORF">BCR44DRAFT_40976</name>
</gene>
<feature type="signal peptide" evidence="2">
    <location>
        <begin position="1"/>
        <end position="23"/>
    </location>
</feature>
<sequence>MLYTTSTLIFLLALLGSSKTTLAAPTPFAPAAISALTVTIKNSNGPGTLQLTFTEKPASAFPSSFFTVLGGAPTPQSVVQFKAKAKGFPTDQKFNFHIHEAAVDNGNCSSTKDHWDPLQAHPKFRGGKKEDYKPVAGNWSTYELGDLSGKYGAINAPANATLALPNYVERKREAAEQEEELLVVDPTLTTLAAFAKLSVVVHDGAGARVGCANFEVVVDKDEGGDNLAEPGYGKKKHKNKCTGKKKAGGY</sequence>
<dbReference type="InterPro" id="IPR036423">
    <property type="entry name" value="SOD-like_Cu/Zn_dom_sf"/>
</dbReference>
<keyword evidence="2" id="KW-0732">Signal</keyword>
<feature type="chain" id="PRO_5013005666" evidence="2">
    <location>
        <begin position="24"/>
        <end position="250"/>
    </location>
</feature>
<evidence type="ECO:0000256" key="2">
    <source>
        <dbReference type="SAM" id="SignalP"/>
    </source>
</evidence>
<keyword evidence="4" id="KW-1185">Reference proteome</keyword>
<evidence type="ECO:0000256" key="1">
    <source>
        <dbReference type="SAM" id="MobiDB-lite"/>
    </source>
</evidence>
<evidence type="ECO:0000313" key="4">
    <source>
        <dbReference type="Proteomes" id="UP000193411"/>
    </source>
</evidence>
<evidence type="ECO:0000313" key="3">
    <source>
        <dbReference type="EMBL" id="ORZ35037.1"/>
    </source>
</evidence>
<dbReference type="GO" id="GO:0046872">
    <property type="term" value="F:metal ion binding"/>
    <property type="evidence" value="ECO:0007669"/>
    <property type="project" value="InterPro"/>
</dbReference>
<comment type="caution">
    <text evidence="3">The sequence shown here is derived from an EMBL/GenBank/DDBJ whole genome shotgun (WGS) entry which is preliminary data.</text>
</comment>
<organism evidence="3 4">
    <name type="scientific">Catenaria anguillulae PL171</name>
    <dbReference type="NCBI Taxonomy" id="765915"/>
    <lineage>
        <taxon>Eukaryota</taxon>
        <taxon>Fungi</taxon>
        <taxon>Fungi incertae sedis</taxon>
        <taxon>Blastocladiomycota</taxon>
        <taxon>Blastocladiomycetes</taxon>
        <taxon>Blastocladiales</taxon>
        <taxon>Catenariaceae</taxon>
        <taxon>Catenaria</taxon>
    </lineage>
</organism>
<name>A0A1Y2HKB0_9FUNG</name>
<feature type="compositionally biased region" description="Basic residues" evidence="1">
    <location>
        <begin position="233"/>
        <end position="250"/>
    </location>
</feature>
<proteinExistence type="predicted"/>
<dbReference type="GO" id="GO:0006801">
    <property type="term" value="P:superoxide metabolic process"/>
    <property type="evidence" value="ECO:0007669"/>
    <property type="project" value="InterPro"/>
</dbReference>
<reference evidence="3 4" key="1">
    <citation type="submission" date="2016-07" db="EMBL/GenBank/DDBJ databases">
        <title>Pervasive Adenine N6-methylation of Active Genes in Fungi.</title>
        <authorList>
            <consortium name="DOE Joint Genome Institute"/>
            <person name="Mondo S.J."/>
            <person name="Dannebaum R.O."/>
            <person name="Kuo R.C."/>
            <person name="Labutti K."/>
            <person name="Haridas S."/>
            <person name="Kuo A."/>
            <person name="Salamov A."/>
            <person name="Ahrendt S.R."/>
            <person name="Lipzen A."/>
            <person name="Sullivan W."/>
            <person name="Andreopoulos W.B."/>
            <person name="Clum A."/>
            <person name="Lindquist E."/>
            <person name="Daum C."/>
            <person name="Ramamoorthy G.K."/>
            <person name="Gryganskyi A."/>
            <person name="Culley D."/>
            <person name="Magnuson J.K."/>
            <person name="James T.Y."/>
            <person name="O'Malley M.A."/>
            <person name="Stajich J.E."/>
            <person name="Spatafora J.W."/>
            <person name="Visel A."/>
            <person name="Grigoriev I.V."/>
        </authorList>
    </citation>
    <scope>NUCLEOTIDE SEQUENCE [LARGE SCALE GENOMIC DNA]</scope>
    <source>
        <strain evidence="3 4">PL171</strain>
    </source>
</reference>